<evidence type="ECO:0000313" key="2">
    <source>
        <dbReference type="EMBL" id="AQT67040.1"/>
    </source>
</evidence>
<gene>
    <name evidence="2" type="ORF">STSP2_00179</name>
</gene>
<accession>A0A1U9NHF2</accession>
<name>A0A1U9NHF2_9BACT</name>
<keyword evidence="3" id="KW-1185">Reference proteome</keyword>
<dbReference type="STRING" id="1936003.STSP2_00179"/>
<protein>
    <submittedName>
        <fullName evidence="2">Uncharacterized protein</fullName>
    </submittedName>
</protein>
<proteinExistence type="predicted"/>
<sequence length="207" mass="24021" precursor="true">MKYRLLTVALCMVIFSGCVRSLHPFGTEEDIIYDPNLIGCWQEEGEEETWCFEKGKIEKSYILYMRGDGETIGPFGVHLLKIKGEMFIDMLPCGPEFDMDNPYEFQTLPVHVFAHVKQIEPALQMRFPDPDWFKRLIEDNPKALKHEIVNGEPLVTASTKQMQEFWLKHLETKDAFSKTSNKRKLEKTKPDNIEAKSESNKKGMKKT</sequence>
<dbReference type="EMBL" id="CP019791">
    <property type="protein sequence ID" value="AQT67040.1"/>
    <property type="molecule type" value="Genomic_DNA"/>
</dbReference>
<dbReference type="KEGG" id="alus:STSP2_00179"/>
<dbReference type="PROSITE" id="PS51257">
    <property type="entry name" value="PROKAR_LIPOPROTEIN"/>
    <property type="match status" value="1"/>
</dbReference>
<dbReference type="OrthoDB" id="1421611at2"/>
<evidence type="ECO:0000256" key="1">
    <source>
        <dbReference type="SAM" id="MobiDB-lite"/>
    </source>
</evidence>
<reference evidence="3" key="1">
    <citation type="submission" date="2017-02" db="EMBL/GenBank/DDBJ databases">
        <title>Comparative genomics and description of representatives of a novel lineage of planctomycetes thriving in anoxic sediments.</title>
        <authorList>
            <person name="Spring S."/>
            <person name="Bunk B."/>
            <person name="Sproer C."/>
        </authorList>
    </citation>
    <scope>NUCLEOTIDE SEQUENCE [LARGE SCALE GENOMIC DNA]</scope>
    <source>
        <strain evidence="3">ST-NAGAB-D1</strain>
    </source>
</reference>
<dbReference type="RefSeq" id="WP_146658961.1">
    <property type="nucleotide sequence ID" value="NZ_CP019791.1"/>
</dbReference>
<feature type="region of interest" description="Disordered" evidence="1">
    <location>
        <begin position="176"/>
        <end position="207"/>
    </location>
</feature>
<organism evidence="2 3">
    <name type="scientific">Anaerohalosphaera lusitana</name>
    <dbReference type="NCBI Taxonomy" id="1936003"/>
    <lineage>
        <taxon>Bacteria</taxon>
        <taxon>Pseudomonadati</taxon>
        <taxon>Planctomycetota</taxon>
        <taxon>Phycisphaerae</taxon>
        <taxon>Sedimentisphaerales</taxon>
        <taxon>Anaerohalosphaeraceae</taxon>
        <taxon>Anaerohalosphaera</taxon>
    </lineage>
</organism>
<dbReference type="AlphaFoldDB" id="A0A1U9NHF2"/>
<dbReference type="Proteomes" id="UP000189674">
    <property type="component" value="Chromosome"/>
</dbReference>
<evidence type="ECO:0000313" key="3">
    <source>
        <dbReference type="Proteomes" id="UP000189674"/>
    </source>
</evidence>
<feature type="compositionally biased region" description="Basic and acidic residues" evidence="1">
    <location>
        <begin position="187"/>
        <end position="201"/>
    </location>
</feature>